<keyword evidence="6" id="KW-1185">Reference proteome</keyword>
<evidence type="ECO:0000256" key="1">
    <source>
        <dbReference type="ARBA" id="ARBA00023015"/>
    </source>
</evidence>
<dbReference type="PROSITE" id="PS50949">
    <property type="entry name" value="HTH_GNTR"/>
    <property type="match status" value="1"/>
</dbReference>
<dbReference type="SUPFAM" id="SSF46785">
    <property type="entry name" value="Winged helix' DNA-binding domain"/>
    <property type="match status" value="1"/>
</dbReference>
<protein>
    <submittedName>
        <fullName evidence="5">GntR family transcriptional regulator</fullName>
    </submittedName>
</protein>
<dbReference type="PANTHER" id="PTHR38445">
    <property type="entry name" value="HTH-TYPE TRANSCRIPTIONAL REPRESSOR YTRA"/>
    <property type="match status" value="1"/>
</dbReference>
<gene>
    <name evidence="5" type="ORF">BW143_21885</name>
</gene>
<reference evidence="5 6" key="1">
    <citation type="submission" date="2017-01" db="EMBL/GenBank/DDBJ databases">
        <title>Bacillus phylogenomics.</title>
        <authorList>
            <person name="Dunlap C."/>
        </authorList>
    </citation>
    <scope>NUCLEOTIDE SEQUENCE [LARGE SCALE GENOMIC DNA]</scope>
    <source>
        <strain evidence="5 6">NRRL B-41282</strain>
    </source>
</reference>
<dbReference type="GO" id="GO:0003700">
    <property type="term" value="F:DNA-binding transcription factor activity"/>
    <property type="evidence" value="ECO:0007669"/>
    <property type="project" value="InterPro"/>
</dbReference>
<proteinExistence type="predicted"/>
<dbReference type="Pfam" id="PF00392">
    <property type="entry name" value="GntR"/>
    <property type="match status" value="1"/>
</dbReference>
<accession>A0A1R1RPE0</accession>
<dbReference type="PANTHER" id="PTHR38445:SF7">
    <property type="entry name" value="GNTR-FAMILY TRANSCRIPTIONAL REGULATOR"/>
    <property type="match status" value="1"/>
</dbReference>
<evidence type="ECO:0000256" key="2">
    <source>
        <dbReference type="ARBA" id="ARBA00023125"/>
    </source>
</evidence>
<dbReference type="RefSeq" id="WP_076762546.1">
    <property type="nucleotide sequence ID" value="NZ_CM125431.1"/>
</dbReference>
<dbReference type="InterPro" id="IPR000524">
    <property type="entry name" value="Tscrpt_reg_HTH_GntR"/>
</dbReference>
<keyword evidence="1" id="KW-0805">Transcription regulation</keyword>
<dbReference type="SMART" id="SM00345">
    <property type="entry name" value="HTH_GNTR"/>
    <property type="match status" value="1"/>
</dbReference>
<evidence type="ECO:0000256" key="3">
    <source>
        <dbReference type="ARBA" id="ARBA00023163"/>
    </source>
</evidence>
<organism evidence="5 6">
    <name type="scientific">Bacillus swezeyi</name>
    <dbReference type="NCBI Taxonomy" id="1925020"/>
    <lineage>
        <taxon>Bacteria</taxon>
        <taxon>Bacillati</taxon>
        <taxon>Bacillota</taxon>
        <taxon>Bacilli</taxon>
        <taxon>Bacillales</taxon>
        <taxon>Bacillaceae</taxon>
        <taxon>Bacillus</taxon>
    </lineage>
</organism>
<name>A0A1R1RPE0_9BACI</name>
<keyword evidence="3" id="KW-0804">Transcription</keyword>
<accession>A0A1R1Q7C3</accession>
<dbReference type="GO" id="GO:0003677">
    <property type="term" value="F:DNA binding"/>
    <property type="evidence" value="ECO:0007669"/>
    <property type="project" value="UniProtKB-KW"/>
</dbReference>
<dbReference type="OrthoDB" id="9801546at2"/>
<dbReference type="InterPro" id="IPR036388">
    <property type="entry name" value="WH-like_DNA-bd_sf"/>
</dbReference>
<evidence type="ECO:0000259" key="4">
    <source>
        <dbReference type="PROSITE" id="PS50949"/>
    </source>
</evidence>
<sequence length="127" mass="14308">MKIILSNVSDQPLYQQIKDQIKTSIFNNELTEGEQLPSIRSLANDLHVSVLTTKRVYAELEAEGFITTKVGKGSYVASGNSEMLMESKHHMVEVKLTEVCRMALELGMSKNDLHSILDLILEEENEK</sequence>
<evidence type="ECO:0000313" key="5">
    <source>
        <dbReference type="EMBL" id="OMH98166.1"/>
    </source>
</evidence>
<dbReference type="Proteomes" id="UP000187367">
    <property type="component" value="Unassembled WGS sequence"/>
</dbReference>
<keyword evidence="2" id="KW-0238">DNA-binding</keyword>
<dbReference type="InterPro" id="IPR036390">
    <property type="entry name" value="WH_DNA-bd_sf"/>
</dbReference>
<evidence type="ECO:0000313" key="6">
    <source>
        <dbReference type="Proteomes" id="UP000187367"/>
    </source>
</evidence>
<dbReference type="Gene3D" id="1.10.10.10">
    <property type="entry name" value="Winged helix-like DNA-binding domain superfamily/Winged helix DNA-binding domain"/>
    <property type="match status" value="1"/>
</dbReference>
<dbReference type="AlphaFoldDB" id="A0A1R1RPE0"/>
<dbReference type="CDD" id="cd07377">
    <property type="entry name" value="WHTH_GntR"/>
    <property type="match status" value="1"/>
</dbReference>
<dbReference type="EMBL" id="MTJL01000059">
    <property type="protein sequence ID" value="OMH98166.1"/>
    <property type="molecule type" value="Genomic_DNA"/>
</dbReference>
<comment type="caution">
    <text evidence="5">The sequence shown here is derived from an EMBL/GenBank/DDBJ whole genome shotgun (WGS) entry which is preliminary data.</text>
</comment>
<feature type="domain" description="HTH gntR-type" evidence="4">
    <location>
        <begin position="11"/>
        <end position="79"/>
    </location>
</feature>